<protein>
    <submittedName>
        <fullName evidence="2">Parkin coregulated gene protein</fullName>
    </submittedName>
</protein>
<dbReference type="Pfam" id="PF10274">
    <property type="entry name" value="ParcG"/>
    <property type="match status" value="1"/>
</dbReference>
<name>A0A4Z2HRZ9_9TELE</name>
<evidence type="ECO:0000313" key="3">
    <source>
        <dbReference type="Proteomes" id="UP000314294"/>
    </source>
</evidence>
<comment type="caution">
    <text evidence="2">The sequence shown here is derived from an EMBL/GenBank/DDBJ whole genome shotgun (WGS) entry which is preliminary data.</text>
</comment>
<dbReference type="AlphaFoldDB" id="A0A4Z2HRZ9"/>
<dbReference type="GO" id="GO:0051879">
    <property type="term" value="F:Hsp90 protein binding"/>
    <property type="evidence" value="ECO:0007669"/>
    <property type="project" value="TreeGrafter"/>
</dbReference>
<evidence type="ECO:0000256" key="1">
    <source>
        <dbReference type="SAM" id="MobiDB-lite"/>
    </source>
</evidence>
<dbReference type="GO" id="GO:0030544">
    <property type="term" value="F:Hsp70 protein binding"/>
    <property type="evidence" value="ECO:0007669"/>
    <property type="project" value="TreeGrafter"/>
</dbReference>
<reference evidence="2 3" key="1">
    <citation type="submission" date="2019-03" db="EMBL/GenBank/DDBJ databases">
        <title>First draft genome of Liparis tanakae, snailfish: a comprehensive survey of snailfish specific genes.</title>
        <authorList>
            <person name="Kim W."/>
            <person name="Song I."/>
            <person name="Jeong J.-H."/>
            <person name="Kim D."/>
            <person name="Kim S."/>
            <person name="Ryu S."/>
            <person name="Song J.Y."/>
            <person name="Lee S.K."/>
        </authorList>
    </citation>
    <scope>NUCLEOTIDE SEQUENCE [LARGE SCALE GENOMIC DNA]</scope>
    <source>
        <tissue evidence="2">Muscle</tissue>
    </source>
</reference>
<sequence length="169" mass="18380">MCTTLKVLQHLVMSGDRVGETLVPYFRQILPIFNIFKNKNSELARRDAARRGEMRRFCGGVIVETRPFVLQASLYGAVEEEETLSLRSESLHLGDTGPRGDGPPIGRALCAALSEHLACRHATGAAGASEAQTLPHTPHRRAGRTWRVTPGINHSNTGFTGRKHAAGVS</sequence>
<organism evidence="2 3">
    <name type="scientific">Liparis tanakae</name>
    <name type="common">Tanaka's snailfish</name>
    <dbReference type="NCBI Taxonomy" id="230148"/>
    <lineage>
        <taxon>Eukaryota</taxon>
        <taxon>Metazoa</taxon>
        <taxon>Chordata</taxon>
        <taxon>Craniata</taxon>
        <taxon>Vertebrata</taxon>
        <taxon>Euteleostomi</taxon>
        <taxon>Actinopterygii</taxon>
        <taxon>Neopterygii</taxon>
        <taxon>Teleostei</taxon>
        <taxon>Neoteleostei</taxon>
        <taxon>Acanthomorphata</taxon>
        <taxon>Eupercaria</taxon>
        <taxon>Perciformes</taxon>
        <taxon>Cottioidei</taxon>
        <taxon>Cottales</taxon>
        <taxon>Liparidae</taxon>
        <taxon>Liparis</taxon>
    </lineage>
</organism>
<dbReference type="PANTHER" id="PTHR21207:SF2">
    <property type="entry name" value="PARKIN COREGULATED GENE PROTEIN"/>
    <property type="match status" value="1"/>
</dbReference>
<dbReference type="OrthoDB" id="5954824at2759"/>
<proteinExistence type="predicted"/>
<dbReference type="EMBL" id="SRLO01000189">
    <property type="protein sequence ID" value="TNN68528.1"/>
    <property type="molecule type" value="Genomic_DNA"/>
</dbReference>
<keyword evidence="3" id="KW-1185">Reference proteome</keyword>
<gene>
    <name evidence="2" type="primary">Pacrg_0</name>
    <name evidence="2" type="ORF">EYF80_021313</name>
</gene>
<dbReference type="PANTHER" id="PTHR21207">
    <property type="entry name" value="PARKIN COREGULATED GENE PROTEIN PARK2 COREGULATED"/>
    <property type="match status" value="1"/>
</dbReference>
<dbReference type="InterPro" id="IPR019399">
    <property type="entry name" value="Parkin_co-regulated_protein"/>
</dbReference>
<feature type="region of interest" description="Disordered" evidence="1">
    <location>
        <begin position="150"/>
        <end position="169"/>
    </location>
</feature>
<accession>A0A4Z2HRZ9</accession>
<evidence type="ECO:0000313" key="2">
    <source>
        <dbReference type="EMBL" id="TNN68528.1"/>
    </source>
</evidence>
<dbReference type="Proteomes" id="UP000314294">
    <property type="component" value="Unassembled WGS sequence"/>
</dbReference>